<keyword evidence="5" id="KW-0472">Membrane</keyword>
<dbReference type="GO" id="GO:0045490">
    <property type="term" value="P:pectin catabolic process"/>
    <property type="evidence" value="ECO:0007669"/>
    <property type="project" value="TreeGrafter"/>
</dbReference>
<evidence type="ECO:0000256" key="6">
    <source>
        <dbReference type="SAM" id="SignalP"/>
    </source>
</evidence>
<name>A0A6A3JYE6_9STRA</name>
<evidence type="ECO:0000256" key="5">
    <source>
        <dbReference type="SAM" id="Phobius"/>
    </source>
</evidence>
<dbReference type="AlphaFoldDB" id="A0A6A3JYE6"/>
<organism evidence="8 9">
    <name type="scientific">Phytophthora fragariae</name>
    <dbReference type="NCBI Taxonomy" id="53985"/>
    <lineage>
        <taxon>Eukaryota</taxon>
        <taxon>Sar</taxon>
        <taxon>Stramenopiles</taxon>
        <taxon>Oomycota</taxon>
        <taxon>Peronosporomycetes</taxon>
        <taxon>Peronosporales</taxon>
        <taxon>Peronosporaceae</taxon>
        <taxon>Phytophthora</taxon>
    </lineage>
</organism>
<dbReference type="PANTHER" id="PTHR31884">
    <property type="entry name" value="POLYGALACTURONASE"/>
    <property type="match status" value="1"/>
</dbReference>
<accession>A0A6A3JYE6</accession>
<keyword evidence="1 6" id="KW-0732">Signal</keyword>
<keyword evidence="2" id="KW-0961">Cell wall biogenesis/degradation</keyword>
<feature type="transmembrane region" description="Helical" evidence="5">
    <location>
        <begin position="276"/>
        <end position="295"/>
    </location>
</feature>
<feature type="transmembrane region" description="Helical" evidence="5">
    <location>
        <begin position="316"/>
        <end position="339"/>
    </location>
</feature>
<feature type="region of interest" description="Disordered" evidence="4">
    <location>
        <begin position="42"/>
        <end position="124"/>
    </location>
</feature>
<evidence type="ECO:0000313" key="9">
    <source>
        <dbReference type="Proteomes" id="UP000460718"/>
    </source>
</evidence>
<sequence length="560" mass="60665">MKLFTSTFAALALFVAAANGLDLVTQIEVSLQSQASQVGEVSPYNAEQVQQNDASQADQDDTNQADQEQQNNANQANQADQAQQNDASQTNQADQAQQNDTSQANQADQAQQNDTSQANQADQAQQDDTCTLTGTYVEGTNVTHCSSIVIDSLSVPAGVMLDLTNVTDGTSIKFQGTTTFGQKKWAGPLIKLKGKTSQSLAPHSAGASPEARSIADLSALHTCMSRLRAFAALATAATALLTVLIAFAICRANGVYVGGLAWPFVSDLGRDPPGSYVLFYGLNIVAVLLGLTWSFNHEYKQRVLQQSLANGHVSTLVCSLSYVGCLFGVVGAFGLPVFASFSASPTLHNNAAFGFLLCETVAMFTNTYLNYRIFLAKRSEMDAGVFITDRYGPRSVSRIKLGELQAVKRGFLIELSCVALYTMCVLVYLPVLYNSSEAPHLTIAQCVALKLGENYCSSTMRLDDVYTKLWDYEKDIAVHQVRALAQLGCMLTLIGYTLSFFADNKEEEAMKDRDRAEAAIVYYQQSASMPPKHSPRRKSTRRSQSTSSSVSEPCKHSNPP</sequence>
<feature type="domain" description="CWH43-like N-terminal" evidence="7">
    <location>
        <begin position="232"/>
        <end position="503"/>
    </location>
</feature>
<dbReference type="InterPro" id="IPR019402">
    <property type="entry name" value="CWH43_N"/>
</dbReference>
<feature type="compositionally biased region" description="Low complexity" evidence="4">
    <location>
        <begin position="64"/>
        <end position="124"/>
    </location>
</feature>
<dbReference type="PANTHER" id="PTHR31884:SF1">
    <property type="entry name" value="POLYGALACTURONASE"/>
    <property type="match status" value="1"/>
</dbReference>
<evidence type="ECO:0000256" key="1">
    <source>
        <dbReference type="ARBA" id="ARBA00022729"/>
    </source>
</evidence>
<feature type="chain" id="PRO_5025596704" description="CWH43-like N-terminal domain-containing protein" evidence="6">
    <location>
        <begin position="21"/>
        <end position="560"/>
    </location>
</feature>
<comment type="caution">
    <text evidence="8">The sequence shown here is derived from an EMBL/GenBank/DDBJ whole genome shotgun (WGS) entry which is preliminary data.</text>
</comment>
<feature type="transmembrane region" description="Helical" evidence="5">
    <location>
        <begin position="411"/>
        <end position="431"/>
    </location>
</feature>
<dbReference type="Proteomes" id="UP000460718">
    <property type="component" value="Unassembled WGS sequence"/>
</dbReference>
<keyword evidence="5" id="KW-0812">Transmembrane</keyword>
<feature type="transmembrane region" description="Helical" evidence="5">
    <location>
        <begin position="483"/>
        <end position="502"/>
    </location>
</feature>
<comment type="similarity">
    <text evidence="3">Belongs to the glycosyl hydrolase 28 family.</text>
</comment>
<keyword evidence="5" id="KW-1133">Transmembrane helix</keyword>
<dbReference type="InterPro" id="IPR000743">
    <property type="entry name" value="Glyco_hydro_28"/>
</dbReference>
<dbReference type="InterPro" id="IPR050434">
    <property type="entry name" value="Glycosyl_hydrlase_28"/>
</dbReference>
<feature type="transmembrane region" description="Helical" evidence="5">
    <location>
        <begin position="351"/>
        <end position="371"/>
    </location>
</feature>
<feature type="region of interest" description="Disordered" evidence="4">
    <location>
        <begin position="522"/>
        <end position="560"/>
    </location>
</feature>
<protein>
    <recommendedName>
        <fullName evidence="7">CWH43-like N-terminal domain-containing protein</fullName>
    </recommendedName>
</protein>
<evidence type="ECO:0000256" key="2">
    <source>
        <dbReference type="ARBA" id="ARBA00023316"/>
    </source>
</evidence>
<dbReference type="InterPro" id="IPR012334">
    <property type="entry name" value="Pectin_lyas_fold"/>
</dbReference>
<feature type="compositionally biased region" description="Low complexity" evidence="4">
    <location>
        <begin position="542"/>
        <end position="551"/>
    </location>
</feature>
<dbReference type="Pfam" id="PF10277">
    <property type="entry name" value="Frag1"/>
    <property type="match status" value="1"/>
</dbReference>
<evidence type="ECO:0000259" key="7">
    <source>
        <dbReference type="Pfam" id="PF10277"/>
    </source>
</evidence>
<dbReference type="GO" id="GO:0004650">
    <property type="term" value="F:polygalacturonase activity"/>
    <property type="evidence" value="ECO:0007669"/>
    <property type="project" value="InterPro"/>
</dbReference>
<reference evidence="8 9" key="1">
    <citation type="submission" date="2018-09" db="EMBL/GenBank/DDBJ databases">
        <title>Genomic investigation of the strawberry pathogen Phytophthora fragariae indicates pathogenicity is determined by transcriptional variation in three key races.</title>
        <authorList>
            <person name="Adams T.M."/>
            <person name="Armitage A.D."/>
            <person name="Sobczyk M.K."/>
            <person name="Bates H.J."/>
            <person name="Dunwell J.M."/>
            <person name="Nellist C.F."/>
            <person name="Harrison R.J."/>
        </authorList>
    </citation>
    <scope>NUCLEOTIDE SEQUENCE [LARGE SCALE GENOMIC DNA]</scope>
    <source>
        <strain evidence="8 9">SCRP245</strain>
    </source>
</reference>
<evidence type="ECO:0000313" key="8">
    <source>
        <dbReference type="EMBL" id="KAE8998387.1"/>
    </source>
</evidence>
<evidence type="ECO:0000256" key="4">
    <source>
        <dbReference type="SAM" id="MobiDB-lite"/>
    </source>
</evidence>
<dbReference type="EMBL" id="QXFW01001004">
    <property type="protein sequence ID" value="KAE8998387.1"/>
    <property type="molecule type" value="Genomic_DNA"/>
</dbReference>
<feature type="signal peptide" evidence="6">
    <location>
        <begin position="1"/>
        <end position="20"/>
    </location>
</feature>
<keyword evidence="3" id="KW-0326">Glycosidase</keyword>
<dbReference type="Gene3D" id="2.160.20.10">
    <property type="entry name" value="Single-stranded right-handed beta-helix, Pectin lyase-like"/>
    <property type="match status" value="1"/>
</dbReference>
<gene>
    <name evidence="8" type="ORF">PF011_g15079</name>
</gene>
<dbReference type="GO" id="GO:0071555">
    <property type="term" value="P:cell wall organization"/>
    <property type="evidence" value="ECO:0007669"/>
    <property type="project" value="UniProtKB-KW"/>
</dbReference>
<evidence type="ECO:0000256" key="3">
    <source>
        <dbReference type="RuleBase" id="RU361169"/>
    </source>
</evidence>
<dbReference type="Pfam" id="PF00295">
    <property type="entry name" value="Glyco_hydro_28"/>
    <property type="match status" value="1"/>
</dbReference>
<feature type="transmembrane region" description="Helical" evidence="5">
    <location>
        <begin position="227"/>
        <end position="247"/>
    </location>
</feature>
<proteinExistence type="inferred from homology"/>
<dbReference type="GO" id="GO:0005576">
    <property type="term" value="C:extracellular region"/>
    <property type="evidence" value="ECO:0007669"/>
    <property type="project" value="TreeGrafter"/>
</dbReference>
<keyword evidence="3" id="KW-0378">Hydrolase</keyword>